<feature type="region of interest" description="Disordered" evidence="9">
    <location>
        <begin position="756"/>
        <end position="775"/>
    </location>
</feature>
<keyword evidence="8" id="KW-0012">Acyltransferase</keyword>
<reference evidence="11" key="1">
    <citation type="submission" date="2014-11" db="EMBL/GenBank/DDBJ databases">
        <authorList>
            <person name="Otto D Thomas"/>
            <person name="Naeem Raeece"/>
        </authorList>
    </citation>
    <scope>NUCLEOTIDE SEQUENCE</scope>
</reference>
<comment type="catalytic activity">
    <reaction evidence="8">
        <text>L-cysteinyl-[protein] + hexadecanoyl-CoA = S-hexadecanoyl-L-cysteinyl-[protein] + CoA</text>
        <dbReference type="Rhea" id="RHEA:36683"/>
        <dbReference type="Rhea" id="RHEA-COMP:10131"/>
        <dbReference type="Rhea" id="RHEA-COMP:11032"/>
        <dbReference type="ChEBI" id="CHEBI:29950"/>
        <dbReference type="ChEBI" id="CHEBI:57287"/>
        <dbReference type="ChEBI" id="CHEBI:57379"/>
        <dbReference type="ChEBI" id="CHEBI:74151"/>
        <dbReference type="EC" id="2.3.1.225"/>
    </reaction>
</comment>
<evidence type="ECO:0000256" key="6">
    <source>
        <dbReference type="ARBA" id="ARBA00023136"/>
    </source>
</evidence>
<comment type="domain">
    <text evidence="8">The DHHC domain is required for palmitoyltransferase activity.</text>
</comment>
<evidence type="ECO:0000256" key="8">
    <source>
        <dbReference type="RuleBase" id="RU079119"/>
    </source>
</evidence>
<feature type="compositionally biased region" description="Acidic residues" evidence="9">
    <location>
        <begin position="382"/>
        <end position="393"/>
    </location>
</feature>
<evidence type="ECO:0000256" key="7">
    <source>
        <dbReference type="PROSITE-ProRule" id="PRU00023"/>
    </source>
</evidence>
<dbReference type="Pfam" id="PF01529">
    <property type="entry name" value="DHHC"/>
    <property type="match status" value="1"/>
</dbReference>
<organism evidence="11">
    <name type="scientific">Chromera velia CCMP2878</name>
    <dbReference type="NCBI Taxonomy" id="1169474"/>
    <lineage>
        <taxon>Eukaryota</taxon>
        <taxon>Sar</taxon>
        <taxon>Alveolata</taxon>
        <taxon>Colpodellida</taxon>
        <taxon>Chromeraceae</taxon>
        <taxon>Chromera</taxon>
    </lineage>
</organism>
<feature type="compositionally biased region" description="Basic and acidic residues" evidence="9">
    <location>
        <begin position="80"/>
        <end position="93"/>
    </location>
</feature>
<dbReference type="PROSITE" id="PS50088">
    <property type="entry name" value="ANK_REPEAT"/>
    <property type="match status" value="1"/>
</dbReference>
<dbReference type="PANTHER" id="PTHR24161">
    <property type="entry name" value="ANK_REP_REGION DOMAIN-CONTAINING PROTEIN-RELATED"/>
    <property type="match status" value="1"/>
</dbReference>
<dbReference type="GO" id="GO:0019706">
    <property type="term" value="F:protein-cysteine S-palmitoyltransferase activity"/>
    <property type="evidence" value="ECO:0007669"/>
    <property type="project" value="UniProtKB-EC"/>
</dbReference>
<evidence type="ECO:0000259" key="10">
    <source>
        <dbReference type="Pfam" id="PF01529"/>
    </source>
</evidence>
<feature type="compositionally biased region" description="Gly residues" evidence="9">
    <location>
        <begin position="798"/>
        <end position="809"/>
    </location>
</feature>
<feature type="repeat" description="ANK" evidence="7">
    <location>
        <begin position="184"/>
        <end position="216"/>
    </location>
</feature>
<evidence type="ECO:0000256" key="5">
    <source>
        <dbReference type="ARBA" id="ARBA00023043"/>
    </source>
</evidence>
<dbReference type="EC" id="2.3.1.225" evidence="8"/>
<feature type="region of interest" description="Disordered" evidence="9">
    <location>
        <begin position="787"/>
        <end position="848"/>
    </location>
</feature>
<feature type="region of interest" description="Disordered" evidence="9">
    <location>
        <begin position="376"/>
        <end position="395"/>
    </location>
</feature>
<feature type="compositionally biased region" description="Low complexity" evidence="9">
    <location>
        <begin position="815"/>
        <end position="848"/>
    </location>
</feature>
<dbReference type="SMART" id="SM00248">
    <property type="entry name" value="ANK"/>
    <property type="match status" value="5"/>
</dbReference>
<dbReference type="EMBL" id="CDMZ01003288">
    <property type="protein sequence ID" value="CEM45814.1"/>
    <property type="molecule type" value="Genomic_DNA"/>
</dbReference>
<dbReference type="InterPro" id="IPR002110">
    <property type="entry name" value="Ankyrin_rpt"/>
</dbReference>
<evidence type="ECO:0000313" key="11">
    <source>
        <dbReference type="EMBL" id="CEM45814.1"/>
    </source>
</evidence>
<accession>A0A0G4HN87</accession>
<keyword evidence="3" id="KW-0677">Repeat</keyword>
<feature type="transmembrane region" description="Helical" evidence="8">
    <location>
        <begin position="429"/>
        <end position="447"/>
    </location>
</feature>
<feature type="domain" description="Palmitoyltransferase DHHC" evidence="10">
    <location>
        <begin position="518"/>
        <end position="649"/>
    </location>
</feature>
<dbReference type="InterPro" id="IPR001594">
    <property type="entry name" value="Palmitoyltrfase_DHHC"/>
</dbReference>
<dbReference type="PhylomeDB" id="A0A0G4HN87"/>
<dbReference type="Gene3D" id="1.25.40.20">
    <property type="entry name" value="Ankyrin repeat-containing domain"/>
    <property type="match status" value="1"/>
</dbReference>
<name>A0A0G4HN87_9ALVE</name>
<proteinExistence type="inferred from homology"/>
<evidence type="ECO:0000256" key="3">
    <source>
        <dbReference type="ARBA" id="ARBA00022737"/>
    </source>
</evidence>
<dbReference type="GO" id="GO:0016020">
    <property type="term" value="C:membrane"/>
    <property type="evidence" value="ECO:0007669"/>
    <property type="project" value="UniProtKB-SubCell"/>
</dbReference>
<comment type="similarity">
    <text evidence="8">Belongs to the DHHC palmitoyltransferase family.</text>
</comment>
<feature type="compositionally biased region" description="Basic and acidic residues" evidence="9">
    <location>
        <begin position="1"/>
        <end position="12"/>
    </location>
</feature>
<keyword evidence="5 7" id="KW-0040">ANK repeat</keyword>
<dbReference type="Pfam" id="PF12796">
    <property type="entry name" value="Ank_2"/>
    <property type="match status" value="2"/>
</dbReference>
<feature type="compositionally biased region" description="Basic and acidic residues" evidence="9">
    <location>
        <begin position="36"/>
        <end position="71"/>
    </location>
</feature>
<feature type="region of interest" description="Disordered" evidence="9">
    <location>
        <begin position="1"/>
        <end position="93"/>
    </location>
</feature>
<feature type="compositionally biased region" description="Polar residues" evidence="9">
    <location>
        <begin position="15"/>
        <end position="29"/>
    </location>
</feature>
<sequence length="880" mass="94894">MMMETIREEEGGNRATPSVSSLESNSDALTSMPDGPKAERKKVEQDLLRLVKERQKANSLKKEENDKHTDETPSSENPDPDTRRSSKAPEDQRKVLENKLRKMMEAKQSGQASKLTEANEEFWFAARSGDFEKIERALINEPALLTARDPHKHTLLHWFALSNHQPGLQFLFDRDFDVNCQSANGQTPLMWAALRGHLKLICRLKNKGADLNLTDSLGATAAMIAIQHKQLLAFLVLYKLGADMRAGDINGCSVTHWAAFKGEVPFLRVMKYFNFDLSQRDKEGKTPLHRAASNAQTASALWLAKNGNIDIEAEDSDGKKAADLAEEYPSLSKALRSLEAQRRLQSASAQQGVGGQGTSRLSSLVPLARDIETGAVGAAAGDDADEDGDAADGSEEKKGIAGLLSVDGVRRMAQGGSGKGGKKGGWVQVFVYTSFLFGSIFHFHSAMNGGAHLGWLSSLFQFLYPIVLVYYACLLTSDPGTIPKRDIGSSAMEELLEQVGRVESASDQEVREIEKDLSALCMTCWISKPLRTKHCAQCDKCVEMMDHHCGFLNTCVGRKTHRYFVVFCFLQQFAQIVWGILLWKQLSLVAEEAGHTEGWFSSMFFFLLNAPITSMIFAYNAFNVTWHFVLLYDVVRGISVNLLVNEAINIQRYSHFHAHKVVRAPDGIRIERIFSNPFDMGRRENCLRFWNGTRDATVVPTHRRRGFAGESFVFSTVDEARAALIDAMKNNTAIPMATGRCTSGCCGDAPPPAAVIGREGEGDQGPGLASAGALGGTAAGASRGVDLELPSVSSPGDRVGGGIGKGLGRLGSSQSGVSRLSTRLSSSSAGGLLGASSSSSLSGSGSLELSSLLPGGGGRSTAAGAGGGACGKNCGSAHCQ</sequence>
<keyword evidence="4 8" id="KW-1133">Transmembrane helix</keyword>
<feature type="transmembrane region" description="Helical" evidence="8">
    <location>
        <begin position="453"/>
        <end position="475"/>
    </location>
</feature>
<dbReference type="PROSITE" id="PS50297">
    <property type="entry name" value="ANK_REP_REGION"/>
    <property type="match status" value="1"/>
</dbReference>
<feature type="transmembrane region" description="Helical" evidence="8">
    <location>
        <begin position="603"/>
        <end position="622"/>
    </location>
</feature>
<evidence type="ECO:0000256" key="2">
    <source>
        <dbReference type="ARBA" id="ARBA00022692"/>
    </source>
</evidence>
<keyword evidence="2 8" id="KW-0812">Transmembrane</keyword>
<comment type="subcellular location">
    <subcellularLocation>
        <location evidence="1">Membrane</location>
        <topology evidence="1">Multi-pass membrane protein</topology>
    </subcellularLocation>
</comment>
<feature type="transmembrane region" description="Helical" evidence="8">
    <location>
        <begin position="563"/>
        <end position="583"/>
    </location>
</feature>
<evidence type="ECO:0000256" key="1">
    <source>
        <dbReference type="ARBA" id="ARBA00004141"/>
    </source>
</evidence>
<dbReference type="InterPro" id="IPR036770">
    <property type="entry name" value="Ankyrin_rpt-contain_sf"/>
</dbReference>
<dbReference type="SUPFAM" id="SSF48403">
    <property type="entry name" value="Ankyrin repeat"/>
    <property type="match status" value="1"/>
</dbReference>
<gene>
    <name evidence="11" type="ORF">Cvel_7656</name>
</gene>
<evidence type="ECO:0000256" key="9">
    <source>
        <dbReference type="SAM" id="MobiDB-lite"/>
    </source>
</evidence>
<keyword evidence="8" id="KW-0808">Transferase</keyword>
<evidence type="ECO:0000256" key="4">
    <source>
        <dbReference type="ARBA" id="ARBA00022989"/>
    </source>
</evidence>
<dbReference type="AlphaFoldDB" id="A0A0G4HN87"/>
<dbReference type="PROSITE" id="PS50216">
    <property type="entry name" value="DHHC"/>
    <property type="match status" value="1"/>
</dbReference>
<dbReference type="VEuPathDB" id="CryptoDB:Cvel_7656"/>
<protein>
    <recommendedName>
        <fullName evidence="8">Palmitoyltransferase</fullName>
        <ecNumber evidence="8">2.3.1.225</ecNumber>
    </recommendedName>
</protein>
<keyword evidence="6 8" id="KW-0472">Membrane</keyword>
<dbReference type="PANTHER" id="PTHR24161:SF124">
    <property type="entry name" value="TRANSIENT RECEPTOR POTENTIAL CHANNEL PYREXIA"/>
    <property type="match status" value="1"/>
</dbReference>